<feature type="chain" id="PRO_5043721680" evidence="1">
    <location>
        <begin position="17"/>
        <end position="416"/>
    </location>
</feature>
<gene>
    <name evidence="2" type="ORF">WA026_012108</name>
</gene>
<accession>A0AAW1VE29</accession>
<evidence type="ECO:0000256" key="1">
    <source>
        <dbReference type="SAM" id="SignalP"/>
    </source>
</evidence>
<keyword evidence="1" id="KW-0732">Signal</keyword>
<reference evidence="2 3" key="1">
    <citation type="submission" date="2023-03" db="EMBL/GenBank/DDBJ databases">
        <title>Genome insight into feeding habits of ladybird beetles.</title>
        <authorList>
            <person name="Li H.-S."/>
            <person name="Huang Y.-H."/>
            <person name="Pang H."/>
        </authorList>
    </citation>
    <scope>NUCLEOTIDE SEQUENCE [LARGE SCALE GENOMIC DNA]</scope>
    <source>
        <strain evidence="2">SYSU_2023b</strain>
        <tissue evidence="2">Whole body</tissue>
    </source>
</reference>
<dbReference type="AlphaFoldDB" id="A0AAW1VE29"/>
<dbReference type="EMBL" id="JARQZJ010000126">
    <property type="protein sequence ID" value="KAK9890763.1"/>
    <property type="molecule type" value="Genomic_DNA"/>
</dbReference>
<organism evidence="2 3">
    <name type="scientific">Henosepilachna vigintioctopunctata</name>
    <dbReference type="NCBI Taxonomy" id="420089"/>
    <lineage>
        <taxon>Eukaryota</taxon>
        <taxon>Metazoa</taxon>
        <taxon>Ecdysozoa</taxon>
        <taxon>Arthropoda</taxon>
        <taxon>Hexapoda</taxon>
        <taxon>Insecta</taxon>
        <taxon>Pterygota</taxon>
        <taxon>Neoptera</taxon>
        <taxon>Endopterygota</taxon>
        <taxon>Coleoptera</taxon>
        <taxon>Polyphaga</taxon>
        <taxon>Cucujiformia</taxon>
        <taxon>Coccinelloidea</taxon>
        <taxon>Coccinellidae</taxon>
        <taxon>Epilachninae</taxon>
        <taxon>Epilachnini</taxon>
        <taxon>Henosepilachna</taxon>
    </lineage>
</organism>
<sequence length="416" mass="49334">MKFLLVLLTTSAFAAASVINRRNLGLMDDGIIMMDQNEVYDDVSPFKDTNMWKTMLFNQDKDMELFGDVAIRTYMDKFGLDTSIGNMYEMNPMLYNTITGMRRMSWPMMNMGIDKRTTDMMMIKILMKMFDQKVMMHLLNLYGMDQTQNEMVLDKILITEGIFDKRVLMELIHDTFLRNLMIKHRIFDTTLMETNREVTFDELEQFINRQVLKNWMTTFGCCNKDILRRMVHETIIEKLMTTEKMDRLWLMKVMEDSMLTRFLVQRGIFNVNILEKCLFNLRRNMMTGDDLLKQLINRRLLKVHLMEKGFIDITLLDRLMENEILGLKVLLNILTLDQTPNMTYKQIMGMVINKPEWMFGKTRTFSVGDDLFGITMNRKNLMPFINGDFDTNRYRTFVPYNFWNTITGRGVILITK</sequence>
<dbReference type="Proteomes" id="UP001431783">
    <property type="component" value="Unassembled WGS sequence"/>
</dbReference>
<evidence type="ECO:0000313" key="2">
    <source>
        <dbReference type="EMBL" id="KAK9890763.1"/>
    </source>
</evidence>
<protein>
    <submittedName>
        <fullName evidence="2">Uncharacterized protein</fullName>
    </submittedName>
</protein>
<proteinExistence type="predicted"/>
<name>A0AAW1VE29_9CUCU</name>
<comment type="caution">
    <text evidence="2">The sequence shown here is derived from an EMBL/GenBank/DDBJ whole genome shotgun (WGS) entry which is preliminary data.</text>
</comment>
<feature type="signal peptide" evidence="1">
    <location>
        <begin position="1"/>
        <end position="16"/>
    </location>
</feature>
<keyword evidence="3" id="KW-1185">Reference proteome</keyword>
<evidence type="ECO:0000313" key="3">
    <source>
        <dbReference type="Proteomes" id="UP001431783"/>
    </source>
</evidence>